<organism evidence="2 3">
    <name type="scientific">Rhizobium alvei</name>
    <dbReference type="NCBI Taxonomy" id="1132659"/>
    <lineage>
        <taxon>Bacteria</taxon>
        <taxon>Pseudomonadati</taxon>
        <taxon>Pseudomonadota</taxon>
        <taxon>Alphaproteobacteria</taxon>
        <taxon>Hyphomicrobiales</taxon>
        <taxon>Rhizobiaceae</taxon>
        <taxon>Rhizobium/Agrobacterium group</taxon>
        <taxon>Rhizobium</taxon>
    </lineage>
</organism>
<sequence>MRRKRSLAMLAFTLLPGLALADPSGTYNVRGLNPDDGKEYTGTVEVSRTGETYTVVWEIAGTKFVGTGLGAKFNGDRFEMGPASPDDTAISVGYISSNSFGMAMYFQQEDGSWQGVWTYGGSKKAAPENWTPAD</sequence>
<reference evidence="2" key="2">
    <citation type="submission" date="2023-07" db="EMBL/GenBank/DDBJ databases">
        <authorList>
            <person name="Shen H."/>
        </authorList>
    </citation>
    <scope>NUCLEOTIDE SEQUENCE</scope>
    <source>
        <strain evidence="2">TNR-22</strain>
    </source>
</reference>
<dbReference type="EMBL" id="JAUOZU010000003">
    <property type="protein sequence ID" value="MDO6963096.1"/>
    <property type="molecule type" value="Genomic_DNA"/>
</dbReference>
<comment type="caution">
    <text evidence="2">The sequence shown here is derived from an EMBL/GenBank/DDBJ whole genome shotgun (WGS) entry which is preliminary data.</text>
</comment>
<feature type="chain" id="PRO_5047257071" description="Fibronectin-binding protein" evidence="1">
    <location>
        <begin position="22"/>
        <end position="134"/>
    </location>
</feature>
<accession>A0ABT8YHP5</accession>
<protein>
    <recommendedName>
        <fullName evidence="4">Fibronectin-binding protein</fullName>
    </recommendedName>
</protein>
<name>A0ABT8YHP5_9HYPH</name>
<feature type="signal peptide" evidence="1">
    <location>
        <begin position="1"/>
        <end position="21"/>
    </location>
</feature>
<reference evidence="2" key="1">
    <citation type="journal article" date="2015" name="Int. J. Syst. Evol. Microbiol.">
        <title>Rhizobium alvei sp. nov., isolated from a freshwater river.</title>
        <authorList>
            <person name="Sheu S.Y."/>
            <person name="Huang H.W."/>
            <person name="Young C.C."/>
            <person name="Chen W.M."/>
        </authorList>
    </citation>
    <scope>NUCLEOTIDE SEQUENCE</scope>
    <source>
        <strain evidence="2">TNR-22</strain>
    </source>
</reference>
<evidence type="ECO:0000256" key="1">
    <source>
        <dbReference type="SAM" id="SignalP"/>
    </source>
</evidence>
<dbReference type="Proteomes" id="UP001174932">
    <property type="component" value="Unassembled WGS sequence"/>
</dbReference>
<evidence type="ECO:0008006" key="4">
    <source>
        <dbReference type="Google" id="ProtNLM"/>
    </source>
</evidence>
<gene>
    <name evidence="2" type="ORF">Q4481_03950</name>
</gene>
<proteinExistence type="predicted"/>
<keyword evidence="3" id="KW-1185">Reference proteome</keyword>
<keyword evidence="1" id="KW-0732">Signal</keyword>
<evidence type="ECO:0000313" key="2">
    <source>
        <dbReference type="EMBL" id="MDO6963096.1"/>
    </source>
</evidence>
<evidence type="ECO:0000313" key="3">
    <source>
        <dbReference type="Proteomes" id="UP001174932"/>
    </source>
</evidence>
<dbReference type="RefSeq" id="WP_304374984.1">
    <property type="nucleotide sequence ID" value="NZ_JAUOZU010000003.1"/>
</dbReference>